<dbReference type="Gene3D" id="3.20.20.80">
    <property type="entry name" value="Glycosidases"/>
    <property type="match status" value="1"/>
</dbReference>
<evidence type="ECO:0000256" key="5">
    <source>
        <dbReference type="ARBA" id="ARBA00022801"/>
    </source>
</evidence>
<organism evidence="8 9">
    <name type="scientific">Priapulus caudatus</name>
    <name type="common">Priapulid worm</name>
    <dbReference type="NCBI Taxonomy" id="37621"/>
    <lineage>
        <taxon>Eukaryota</taxon>
        <taxon>Metazoa</taxon>
        <taxon>Ecdysozoa</taxon>
        <taxon>Scalidophora</taxon>
        <taxon>Priapulida</taxon>
        <taxon>Priapulimorpha</taxon>
        <taxon>Priapulimorphida</taxon>
        <taxon>Priapulidae</taxon>
        <taxon>Priapulus</taxon>
    </lineage>
</organism>
<keyword evidence="6" id="KW-0443">Lipid metabolism</keyword>
<dbReference type="InterPro" id="IPR033453">
    <property type="entry name" value="Glyco_hydro_30_TIM-barrel"/>
</dbReference>
<evidence type="ECO:0000259" key="7">
    <source>
        <dbReference type="Pfam" id="PF02055"/>
    </source>
</evidence>
<gene>
    <name evidence="9" type="primary">LOC106818033</name>
</gene>
<evidence type="ECO:0000256" key="4">
    <source>
        <dbReference type="ARBA" id="ARBA00022729"/>
    </source>
</evidence>
<dbReference type="RefSeq" id="XP_014678234.1">
    <property type="nucleotide sequence ID" value="XM_014822748.1"/>
</dbReference>
<proteinExistence type="inferred from homology"/>
<dbReference type="PANTHER" id="PTHR11069:SF23">
    <property type="entry name" value="LYSOSOMAL ACID GLUCOSYLCERAMIDASE"/>
    <property type="match status" value="1"/>
</dbReference>
<name>A0ABM1F1B3_PRICU</name>
<dbReference type="SUPFAM" id="SSF51445">
    <property type="entry name" value="(Trans)glycosidases"/>
    <property type="match status" value="1"/>
</dbReference>
<reference evidence="9" key="1">
    <citation type="submission" date="2025-08" db="UniProtKB">
        <authorList>
            <consortium name="RefSeq"/>
        </authorList>
    </citation>
    <scope>IDENTIFICATION</scope>
</reference>
<keyword evidence="8" id="KW-1185">Reference proteome</keyword>
<keyword evidence="6" id="KW-0326">Glycosidase</keyword>
<comment type="catalytic activity">
    <reaction evidence="1">
        <text>a beta-D-glucosyl-(1&lt;-&gt;1')-N-acylsphing-4-enine + H2O = an N-acylsphing-4-enine + D-glucose</text>
        <dbReference type="Rhea" id="RHEA:13269"/>
        <dbReference type="ChEBI" id="CHEBI:4167"/>
        <dbReference type="ChEBI" id="CHEBI:15377"/>
        <dbReference type="ChEBI" id="CHEBI:22801"/>
        <dbReference type="ChEBI" id="CHEBI:52639"/>
        <dbReference type="EC" id="3.2.1.45"/>
    </reaction>
    <physiologicalReaction direction="left-to-right" evidence="1">
        <dbReference type="Rhea" id="RHEA:13270"/>
    </physiologicalReaction>
</comment>
<evidence type="ECO:0000256" key="1">
    <source>
        <dbReference type="ARBA" id="ARBA00001013"/>
    </source>
</evidence>
<sequence length="334" mass="37667">MNILNVTSGVQNNLLQSYFGETGIEYTIGRVPMGGCDFSTRKYTYDDTEDDFMLSHFSLASEDLEYKIPVIKRALSMSRSPIPLYASPWSAPAWMKTNNDLAGQGSLKGQPGGPYYKTWANYFVRFLDEYAANDVHFWGITAQNEPLDGRIKNFSFNAMAFTAEQQRDFIASDLGPALAAGGYGKLKLMILDDQRLMLPQWARVVLSDPEAAKFVSGIAVHWYIDFLVPVSILSDTHKEFPDTFILATEACNGDLPWDIQKVKLGSWKRGENYAHSITEDLNNWAIGWTDWNLALNTNGGPNWAKNFVDSPIIVNAETDEFYKQPTYYAIGHFR</sequence>
<keyword evidence="6" id="KW-0746">Sphingolipid metabolism</keyword>
<dbReference type="InterPro" id="IPR017853">
    <property type="entry name" value="GH"/>
</dbReference>
<dbReference type="GeneID" id="106818033"/>
<comment type="similarity">
    <text evidence="2 6">Belongs to the glycosyl hydrolase 30 family.</text>
</comment>
<evidence type="ECO:0000313" key="8">
    <source>
        <dbReference type="Proteomes" id="UP000695022"/>
    </source>
</evidence>
<evidence type="ECO:0000313" key="9">
    <source>
        <dbReference type="RefSeq" id="XP_014678234.1"/>
    </source>
</evidence>
<accession>A0ABM1F1B3</accession>
<dbReference type="EC" id="3.2.1.45" evidence="3 6"/>
<dbReference type="Pfam" id="PF02055">
    <property type="entry name" value="Glyco_hydro_30"/>
    <property type="match status" value="1"/>
</dbReference>
<keyword evidence="4" id="KW-0732">Signal</keyword>
<dbReference type="PRINTS" id="PR00843">
    <property type="entry name" value="GLHYDRLASE30"/>
</dbReference>
<evidence type="ECO:0000256" key="6">
    <source>
        <dbReference type="RuleBase" id="RU361188"/>
    </source>
</evidence>
<evidence type="ECO:0000256" key="2">
    <source>
        <dbReference type="ARBA" id="ARBA00005382"/>
    </source>
</evidence>
<dbReference type="Proteomes" id="UP000695022">
    <property type="component" value="Unplaced"/>
</dbReference>
<dbReference type="InterPro" id="IPR001139">
    <property type="entry name" value="Glyco_hydro_30"/>
</dbReference>
<evidence type="ECO:0000256" key="3">
    <source>
        <dbReference type="ARBA" id="ARBA00012658"/>
    </source>
</evidence>
<dbReference type="PANTHER" id="PTHR11069">
    <property type="entry name" value="GLUCOSYLCERAMIDASE"/>
    <property type="match status" value="1"/>
</dbReference>
<feature type="domain" description="Glycosyl hydrolase family 30 TIM-barrel" evidence="7">
    <location>
        <begin position="2"/>
        <end position="333"/>
    </location>
</feature>
<keyword evidence="5 6" id="KW-0378">Hydrolase</keyword>
<protein>
    <recommendedName>
        <fullName evidence="3 6">Glucosylceramidase</fullName>
        <ecNumber evidence="3 6">3.2.1.45</ecNumber>
    </recommendedName>
</protein>